<proteinExistence type="predicted"/>
<protein>
    <submittedName>
        <fullName evidence="1">Uncharacterized protein</fullName>
    </submittedName>
</protein>
<gene>
    <name evidence="1" type="ORF">FPE_LOCUS4593</name>
</gene>
<evidence type="ECO:0000313" key="2">
    <source>
        <dbReference type="Proteomes" id="UP000834106"/>
    </source>
</evidence>
<accession>A0AAD1YTR7</accession>
<dbReference type="AlphaFoldDB" id="A0AAD1YTR7"/>
<dbReference type="PANTHER" id="PTHR37611">
    <property type="entry name" value="VIRUS-SPECIFIC-SIGNALING-PATHWAY REGULATED PROTEIN-RELATED"/>
    <property type="match status" value="1"/>
</dbReference>
<keyword evidence="2" id="KW-1185">Reference proteome</keyword>
<dbReference type="EMBL" id="OU503037">
    <property type="protein sequence ID" value="CAI9757163.1"/>
    <property type="molecule type" value="Genomic_DNA"/>
</dbReference>
<dbReference type="PANTHER" id="PTHR37611:SF2">
    <property type="entry name" value="VIRUS-SPECIFIC-SIGNALING-PATHWAY REGULATED PROTEIN-RELATED"/>
    <property type="match status" value="1"/>
</dbReference>
<name>A0AAD1YTR7_9LAMI</name>
<organism evidence="1 2">
    <name type="scientific">Fraxinus pennsylvanica</name>
    <dbReference type="NCBI Taxonomy" id="56036"/>
    <lineage>
        <taxon>Eukaryota</taxon>
        <taxon>Viridiplantae</taxon>
        <taxon>Streptophyta</taxon>
        <taxon>Embryophyta</taxon>
        <taxon>Tracheophyta</taxon>
        <taxon>Spermatophyta</taxon>
        <taxon>Magnoliopsida</taxon>
        <taxon>eudicotyledons</taxon>
        <taxon>Gunneridae</taxon>
        <taxon>Pentapetalae</taxon>
        <taxon>asterids</taxon>
        <taxon>lamiids</taxon>
        <taxon>Lamiales</taxon>
        <taxon>Oleaceae</taxon>
        <taxon>Oleeae</taxon>
        <taxon>Fraxinus</taxon>
    </lineage>
</organism>
<dbReference type="Proteomes" id="UP000834106">
    <property type="component" value="Chromosome 2"/>
</dbReference>
<evidence type="ECO:0000313" key="1">
    <source>
        <dbReference type="EMBL" id="CAI9757163.1"/>
    </source>
</evidence>
<reference evidence="1" key="1">
    <citation type="submission" date="2023-05" db="EMBL/GenBank/DDBJ databases">
        <authorList>
            <person name="Huff M."/>
        </authorList>
    </citation>
    <scope>NUCLEOTIDE SEQUENCE</scope>
</reference>
<sequence>MASTVVIETSYLNDIEFSDIDSVLLESLLEESPIEGGDGEMSRYVIQSLEEEILEYNSMPGTYEECCVDDCPSIYFDLMDSCSTASDSLDFSWTRDSMTNYLMEHGVEEFVGIEDYSQDYGLPLEEMGYISLWQETYQYTTYG</sequence>